<dbReference type="Pfam" id="PF08922">
    <property type="entry name" value="DUF1905"/>
    <property type="match status" value="1"/>
</dbReference>
<dbReference type="SUPFAM" id="SSF141694">
    <property type="entry name" value="AF2212/PG0164-like"/>
    <property type="match status" value="1"/>
</dbReference>
<evidence type="ECO:0000313" key="1">
    <source>
        <dbReference type="EMBL" id="MCW9706936.1"/>
    </source>
</evidence>
<organism evidence="1 2">
    <name type="scientific">Fodinibius salsisoli</name>
    <dbReference type="NCBI Taxonomy" id="2820877"/>
    <lineage>
        <taxon>Bacteria</taxon>
        <taxon>Pseudomonadati</taxon>
        <taxon>Balneolota</taxon>
        <taxon>Balneolia</taxon>
        <taxon>Balneolales</taxon>
        <taxon>Balneolaceae</taxon>
        <taxon>Fodinibius</taxon>
    </lineage>
</organism>
<proteinExistence type="predicted"/>
<dbReference type="InterPro" id="IPR015018">
    <property type="entry name" value="DUF1905"/>
</dbReference>
<gene>
    <name evidence="1" type="ORF">J6I44_08710</name>
</gene>
<protein>
    <submittedName>
        <fullName evidence="1">DUF1905 domain-containing protein</fullName>
    </submittedName>
</protein>
<dbReference type="Pfam" id="PF13376">
    <property type="entry name" value="OmdA"/>
    <property type="match status" value="1"/>
</dbReference>
<accession>A0ABT3PLW4</accession>
<dbReference type="RefSeq" id="WP_265765686.1">
    <property type="nucleotide sequence ID" value="NZ_JAGGJA010000005.1"/>
</dbReference>
<sequence length="162" mass="18823">MEEETLLVKRTVLLQKFSGKGGWTYVDLPEVSVDSNSPFGWVTVSGTIDGYLLKKHKLMAKGNGKLFLSVNAKIRKKIGKEAGDYVKIQLYRDESAVEIPEEIIRCFEVESPKVKKNFMAFRETEKKAYLDWIYEAQKEETRVRRITEMLDRVSRNEKFYGD</sequence>
<comment type="caution">
    <text evidence="1">The sequence shown here is derived from an EMBL/GenBank/DDBJ whole genome shotgun (WGS) entry which is preliminary data.</text>
</comment>
<keyword evidence="2" id="KW-1185">Reference proteome</keyword>
<dbReference type="InterPro" id="IPR037079">
    <property type="entry name" value="AF2212/PG0164-like_sf"/>
</dbReference>
<reference evidence="1 2" key="1">
    <citation type="submission" date="2021-03" db="EMBL/GenBank/DDBJ databases">
        <title>Aliifodinibius sp. nov., a new bacterium isolated from saline soil.</title>
        <authorList>
            <person name="Galisteo C."/>
            <person name="De La Haba R."/>
            <person name="Sanchez-Porro C."/>
            <person name="Ventosa A."/>
        </authorList>
    </citation>
    <scope>NUCLEOTIDE SEQUENCE [LARGE SCALE GENOMIC DNA]</scope>
    <source>
        <strain evidence="1 2">1BSP15-2V2</strain>
    </source>
</reference>
<dbReference type="EMBL" id="JAGGJA010000005">
    <property type="protein sequence ID" value="MCW9706936.1"/>
    <property type="molecule type" value="Genomic_DNA"/>
</dbReference>
<evidence type="ECO:0000313" key="2">
    <source>
        <dbReference type="Proteomes" id="UP001207918"/>
    </source>
</evidence>
<dbReference type="Gene3D" id="2.40.30.100">
    <property type="entry name" value="AF2212/PG0164-like"/>
    <property type="match status" value="1"/>
</dbReference>
<dbReference type="Proteomes" id="UP001207918">
    <property type="component" value="Unassembled WGS sequence"/>
</dbReference>
<name>A0ABT3PLW4_9BACT</name>